<evidence type="ECO:0000313" key="2">
    <source>
        <dbReference type="Proteomes" id="UP000095282"/>
    </source>
</evidence>
<feature type="compositionally biased region" description="Basic and acidic residues" evidence="1">
    <location>
        <begin position="131"/>
        <end position="150"/>
    </location>
</feature>
<feature type="compositionally biased region" description="Basic and acidic residues" evidence="1">
    <location>
        <begin position="226"/>
        <end position="255"/>
    </location>
</feature>
<evidence type="ECO:0000256" key="1">
    <source>
        <dbReference type="SAM" id="MobiDB-lite"/>
    </source>
</evidence>
<name>A0A1I7U4M1_9PELO</name>
<feature type="compositionally biased region" description="Polar residues" evidence="1">
    <location>
        <begin position="288"/>
        <end position="298"/>
    </location>
</feature>
<feature type="region of interest" description="Disordered" evidence="1">
    <location>
        <begin position="176"/>
        <end position="306"/>
    </location>
</feature>
<keyword evidence="2" id="KW-1185">Reference proteome</keyword>
<evidence type="ECO:0000313" key="3">
    <source>
        <dbReference type="WBParaSite" id="Csp11.Scaffold629.g14797.t1"/>
    </source>
</evidence>
<proteinExistence type="predicted"/>
<dbReference type="WBParaSite" id="Csp11.Scaffold629.g14797.t1">
    <property type="protein sequence ID" value="Csp11.Scaffold629.g14797.t1"/>
    <property type="gene ID" value="Csp11.Scaffold629.g14797"/>
</dbReference>
<feature type="region of interest" description="Disordered" evidence="1">
    <location>
        <begin position="130"/>
        <end position="161"/>
    </location>
</feature>
<organism evidence="2 3">
    <name type="scientific">Caenorhabditis tropicalis</name>
    <dbReference type="NCBI Taxonomy" id="1561998"/>
    <lineage>
        <taxon>Eukaryota</taxon>
        <taxon>Metazoa</taxon>
        <taxon>Ecdysozoa</taxon>
        <taxon>Nematoda</taxon>
        <taxon>Chromadorea</taxon>
        <taxon>Rhabditida</taxon>
        <taxon>Rhabditina</taxon>
        <taxon>Rhabditomorpha</taxon>
        <taxon>Rhabditoidea</taxon>
        <taxon>Rhabditidae</taxon>
        <taxon>Peloderinae</taxon>
        <taxon>Caenorhabditis</taxon>
    </lineage>
</organism>
<accession>A0A1I7U4M1</accession>
<protein>
    <submittedName>
        <fullName evidence="3">Pre-mRNA-splicing factor SLU7</fullName>
    </submittedName>
</protein>
<dbReference type="AlphaFoldDB" id="A0A1I7U4M1"/>
<reference evidence="3" key="1">
    <citation type="submission" date="2016-11" db="UniProtKB">
        <authorList>
            <consortium name="WormBaseParasite"/>
        </authorList>
    </citation>
    <scope>IDENTIFICATION</scope>
</reference>
<dbReference type="Proteomes" id="UP000095282">
    <property type="component" value="Unplaced"/>
</dbReference>
<sequence length="306" mass="35264">MNFDVARRQDYKPIDGVDRRRDTIEQSSRQRKLIQVKGTLNTKIGCFSALLATLGNDWLNDCSPSIGSTSVIWIFGDEKHRYQWISMQQGVTKTDTVPPINHSIAAASRLVQQAQFGCFVRKNEDINEFGKAGKHEDGQFDEVKRQRGITEKTMNQNRDNSELFFTGRKYLTREEMQARAARRRHHGSPEPWEDGSGSESEIFPKSSRRCPPPRAVPSNNPQDEMSQLRDQREKQRKDEEKAMNEESLIKSEIHGSRMAAMRMELDELDEEDNITIQRAIKARERTDQSTQTPETSQPAPKRSRRN</sequence>